<gene>
    <name evidence="1" type="ORF">K7X08_006495</name>
</gene>
<name>A0A9Q1MZT1_9SOLA</name>
<dbReference type="AlphaFoldDB" id="A0A9Q1MZT1"/>
<comment type="caution">
    <text evidence="1">The sequence shown here is derived from an EMBL/GenBank/DDBJ whole genome shotgun (WGS) entry which is preliminary data.</text>
</comment>
<evidence type="ECO:0000313" key="1">
    <source>
        <dbReference type="EMBL" id="KAJ8569918.1"/>
    </source>
</evidence>
<evidence type="ECO:0000313" key="2">
    <source>
        <dbReference type="Proteomes" id="UP001152561"/>
    </source>
</evidence>
<organism evidence="1 2">
    <name type="scientific">Anisodus acutangulus</name>
    <dbReference type="NCBI Taxonomy" id="402998"/>
    <lineage>
        <taxon>Eukaryota</taxon>
        <taxon>Viridiplantae</taxon>
        <taxon>Streptophyta</taxon>
        <taxon>Embryophyta</taxon>
        <taxon>Tracheophyta</taxon>
        <taxon>Spermatophyta</taxon>
        <taxon>Magnoliopsida</taxon>
        <taxon>eudicotyledons</taxon>
        <taxon>Gunneridae</taxon>
        <taxon>Pentapetalae</taxon>
        <taxon>asterids</taxon>
        <taxon>lamiids</taxon>
        <taxon>Solanales</taxon>
        <taxon>Solanaceae</taxon>
        <taxon>Solanoideae</taxon>
        <taxon>Hyoscyameae</taxon>
        <taxon>Anisodus</taxon>
    </lineage>
</organism>
<proteinExistence type="predicted"/>
<dbReference type="Proteomes" id="UP001152561">
    <property type="component" value="Unassembled WGS sequence"/>
</dbReference>
<dbReference type="EMBL" id="JAJAGQ010000002">
    <property type="protein sequence ID" value="KAJ8569918.1"/>
    <property type="molecule type" value="Genomic_DNA"/>
</dbReference>
<reference evidence="2" key="1">
    <citation type="journal article" date="2023" name="Proc. Natl. Acad. Sci. U.S.A.">
        <title>Genomic and structural basis for evolution of tropane alkaloid biosynthesis.</title>
        <authorList>
            <person name="Wanga Y.-J."/>
            <person name="Taina T."/>
            <person name="Yua J.-Y."/>
            <person name="Lia J."/>
            <person name="Xua B."/>
            <person name="Chenc J."/>
            <person name="D'Auriad J.C."/>
            <person name="Huanga J.-P."/>
            <person name="Huanga S.-X."/>
        </authorList>
    </citation>
    <scope>NUCLEOTIDE SEQUENCE [LARGE SCALE GENOMIC DNA]</scope>
    <source>
        <strain evidence="2">cv. KIB-2019</strain>
    </source>
</reference>
<accession>A0A9Q1MZT1</accession>
<protein>
    <submittedName>
        <fullName evidence="1">Uncharacterized protein</fullName>
    </submittedName>
</protein>
<keyword evidence="2" id="KW-1185">Reference proteome</keyword>
<sequence>MLDPRDAQKQWHTKPVQTEAATKVIEYAKNADGVVVVATAAVPCLDPTAAEAKAAATMKHRDQVQQQQKITQPGTSITPERVDSTRRLGTTSYGELVQQSTPSVGTLPGASLRVSNNVSPLIEGYLGLQRMISLLMGGGVDEAADLVGLAENNFSMEMDTTT</sequence>